<dbReference type="Gene3D" id="3.40.50.300">
    <property type="entry name" value="P-loop containing nucleotide triphosphate hydrolases"/>
    <property type="match status" value="1"/>
</dbReference>
<feature type="coiled-coil region" evidence="7">
    <location>
        <begin position="414"/>
        <end position="448"/>
    </location>
</feature>
<keyword evidence="5" id="KW-0472">Membrane</keyword>
<dbReference type="CDD" id="cd00201">
    <property type="entry name" value="WW"/>
    <property type="match status" value="1"/>
</dbReference>
<keyword evidence="2" id="KW-0808">Transferase</keyword>
<evidence type="ECO:0000256" key="8">
    <source>
        <dbReference type="SAM" id="MobiDB-lite"/>
    </source>
</evidence>
<evidence type="ECO:0000313" key="11">
    <source>
        <dbReference type="Proteomes" id="UP000256970"/>
    </source>
</evidence>
<dbReference type="SUPFAM" id="SSF51045">
    <property type="entry name" value="WW domain"/>
    <property type="match status" value="1"/>
</dbReference>
<keyword evidence="4" id="KW-1133">Transmembrane helix</keyword>
<evidence type="ECO:0000256" key="4">
    <source>
        <dbReference type="ARBA" id="ARBA00022989"/>
    </source>
</evidence>
<dbReference type="Proteomes" id="UP000256970">
    <property type="component" value="Unassembled WGS sequence"/>
</dbReference>
<feature type="region of interest" description="Disordered" evidence="8">
    <location>
        <begin position="355"/>
        <end position="378"/>
    </location>
</feature>
<keyword evidence="11" id="KW-1185">Reference proteome</keyword>
<name>A0A383W3N3_TETOB</name>
<dbReference type="InterPro" id="IPR001202">
    <property type="entry name" value="WW_dom"/>
</dbReference>
<evidence type="ECO:0000256" key="2">
    <source>
        <dbReference type="ARBA" id="ARBA00022679"/>
    </source>
</evidence>
<dbReference type="PANTHER" id="PTHR12812:SF0">
    <property type="entry name" value="HEPARAN-SULFATE 6-O-SULFOTRANSFERASE"/>
    <property type="match status" value="1"/>
</dbReference>
<reference evidence="10 11" key="1">
    <citation type="submission" date="2016-10" db="EMBL/GenBank/DDBJ databases">
        <authorList>
            <person name="Cai Z."/>
        </authorList>
    </citation>
    <scope>NUCLEOTIDE SEQUENCE [LARGE SCALE GENOMIC DNA]</scope>
</reference>
<dbReference type="EMBL" id="FNXT01001081">
    <property type="protein sequence ID" value="SZX71830.1"/>
    <property type="molecule type" value="Genomic_DNA"/>
</dbReference>
<evidence type="ECO:0008006" key="12">
    <source>
        <dbReference type="Google" id="ProtNLM"/>
    </source>
</evidence>
<dbReference type="AlphaFoldDB" id="A0A383W3N3"/>
<evidence type="ECO:0000313" key="10">
    <source>
        <dbReference type="EMBL" id="SZX71830.1"/>
    </source>
</evidence>
<evidence type="ECO:0000256" key="5">
    <source>
        <dbReference type="ARBA" id="ARBA00023136"/>
    </source>
</evidence>
<keyword evidence="6" id="KW-0325">Glycoprotein</keyword>
<dbReference type="GO" id="GO:0017095">
    <property type="term" value="F:heparan sulfate 6-sulfotransferase activity"/>
    <property type="evidence" value="ECO:0007669"/>
    <property type="project" value="TreeGrafter"/>
</dbReference>
<protein>
    <recommendedName>
        <fullName evidence="12">WW domain-containing protein</fullName>
    </recommendedName>
</protein>
<dbReference type="InterPro" id="IPR010635">
    <property type="entry name" value="Heparan_SO4-6-sulfoTrfase"/>
</dbReference>
<comment type="subcellular location">
    <subcellularLocation>
        <location evidence="1">Membrane</location>
        <topology evidence="1">Single-pass membrane protein</topology>
    </subcellularLocation>
</comment>
<feature type="signal peptide" evidence="9">
    <location>
        <begin position="1"/>
        <end position="20"/>
    </location>
</feature>
<evidence type="ECO:0000256" key="3">
    <source>
        <dbReference type="ARBA" id="ARBA00022692"/>
    </source>
</evidence>
<dbReference type="InterPro" id="IPR027417">
    <property type="entry name" value="P-loop_NTPase"/>
</dbReference>
<dbReference type="InterPro" id="IPR036020">
    <property type="entry name" value="WW_dom_sf"/>
</dbReference>
<keyword evidence="3" id="KW-0812">Transmembrane</keyword>
<accession>A0A383W3N3</accession>
<organism evidence="10 11">
    <name type="scientific">Tetradesmus obliquus</name>
    <name type="common">Green alga</name>
    <name type="synonym">Acutodesmus obliquus</name>
    <dbReference type="NCBI Taxonomy" id="3088"/>
    <lineage>
        <taxon>Eukaryota</taxon>
        <taxon>Viridiplantae</taxon>
        <taxon>Chlorophyta</taxon>
        <taxon>core chlorophytes</taxon>
        <taxon>Chlorophyceae</taxon>
        <taxon>CS clade</taxon>
        <taxon>Sphaeropleales</taxon>
        <taxon>Scenedesmaceae</taxon>
        <taxon>Tetradesmus</taxon>
    </lineage>
</organism>
<evidence type="ECO:0000256" key="6">
    <source>
        <dbReference type="ARBA" id="ARBA00023180"/>
    </source>
</evidence>
<dbReference type="PANTHER" id="PTHR12812">
    <property type="entry name" value="HEPARAN SULFATE 6-O-SULFOTRANSFERASE 3"/>
    <property type="match status" value="1"/>
</dbReference>
<gene>
    <name evidence="10" type="ORF">BQ4739_LOCUS11943</name>
</gene>
<evidence type="ECO:0000256" key="1">
    <source>
        <dbReference type="ARBA" id="ARBA00004167"/>
    </source>
</evidence>
<evidence type="ECO:0000256" key="9">
    <source>
        <dbReference type="SAM" id="SignalP"/>
    </source>
</evidence>
<keyword evidence="9" id="KW-0732">Signal</keyword>
<dbReference type="GO" id="GO:0016020">
    <property type="term" value="C:membrane"/>
    <property type="evidence" value="ECO:0007669"/>
    <property type="project" value="UniProtKB-SubCell"/>
</dbReference>
<proteinExistence type="predicted"/>
<keyword evidence="7" id="KW-0175">Coiled coil</keyword>
<evidence type="ECO:0000256" key="7">
    <source>
        <dbReference type="SAM" id="Coils"/>
    </source>
</evidence>
<sequence length="566" mass="64383">MARLILVLVLAVAALQIVNSEQQQQDCKSLLQEYYEFNHKEAAPYTGENLVYFLHIPRTAGRTFHSCLLRLGTPGRKRCPKAYDHLRIDFKVPNCQLLSSHDDFSVVEQLPDNVAVVSQMRDPVDRFLSAYEFAIEVAARQLRRSKNYTKPRNRVVTDDVWPWSYLIPYFAEDIKPKMAEVKAEPLMAPGVWSEQRSDDGQVYYWNKFLNMSKWTLDESEKQHLVPNLDPYNNRMFMPLAEFMKQPIARDLLHNGELMQVLGLTNYSHWQGASQLRSCMLQDSAISQELLDFALKRIEKFTHVGATDRLFESVESAAAALNMPLDGPAYGAGEASSANIERARSLTWAEAMKSGEAPLPQHSDDDASYDQSAGSDSPDVHQLARLARVRRMAVSELQRTWNAAVERQETDQAYLREVRGELNAARAELAEAQQQLVAARAEEVKMRKVLGEQPQKDKTLELSLGAEFQRCATRAQNRNKSRKKNSLLNLRLNDYRQVYFSKEDRKAIPAALIEEIKQLNALDIALHKRALELLEKRRTDQTTAGKLQALPPVAVAQHRAQRGRPAV</sequence>
<feature type="chain" id="PRO_5016879652" description="WW domain-containing protein" evidence="9">
    <location>
        <begin position="21"/>
        <end position="566"/>
    </location>
</feature>